<organism evidence="6 7">
    <name type="scientific">Pycnococcus provasolii</name>
    <dbReference type="NCBI Taxonomy" id="41880"/>
    <lineage>
        <taxon>Eukaryota</taxon>
        <taxon>Viridiplantae</taxon>
        <taxon>Chlorophyta</taxon>
        <taxon>Pseudoscourfieldiophyceae</taxon>
        <taxon>Pseudoscourfieldiales</taxon>
        <taxon>Pycnococcaceae</taxon>
        <taxon>Pycnococcus</taxon>
    </lineage>
</organism>
<feature type="transmembrane region" description="Helical" evidence="4">
    <location>
        <begin position="581"/>
        <end position="605"/>
    </location>
</feature>
<name>A0A830HAI6_9CHLO</name>
<dbReference type="PROSITE" id="PS51778">
    <property type="entry name" value="VAST"/>
    <property type="match status" value="1"/>
</dbReference>
<comment type="subcellular location">
    <subcellularLocation>
        <location evidence="1">Membrane</location>
    </subcellularLocation>
</comment>
<dbReference type="EMBL" id="BNJQ01000005">
    <property type="protein sequence ID" value="GHP03463.1"/>
    <property type="molecule type" value="Genomic_DNA"/>
</dbReference>
<evidence type="ECO:0000313" key="6">
    <source>
        <dbReference type="EMBL" id="GHP03463.1"/>
    </source>
</evidence>
<evidence type="ECO:0000313" key="7">
    <source>
        <dbReference type="Proteomes" id="UP000660262"/>
    </source>
</evidence>
<protein>
    <recommendedName>
        <fullName evidence="5">VASt domain-containing protein</fullName>
    </recommendedName>
</protein>
<comment type="caution">
    <text evidence="6">The sequence shown here is derived from an EMBL/GenBank/DDBJ whole genome shotgun (WGS) entry which is preliminary data.</text>
</comment>
<evidence type="ECO:0000259" key="5">
    <source>
        <dbReference type="PROSITE" id="PS51778"/>
    </source>
</evidence>
<dbReference type="GO" id="GO:0016020">
    <property type="term" value="C:membrane"/>
    <property type="evidence" value="ECO:0007669"/>
    <property type="project" value="UniProtKB-SubCell"/>
</dbReference>
<dbReference type="Pfam" id="PF16016">
    <property type="entry name" value="VASt"/>
    <property type="match status" value="1"/>
</dbReference>
<evidence type="ECO:0000256" key="2">
    <source>
        <dbReference type="ARBA" id="ARBA00023136"/>
    </source>
</evidence>
<proteinExistence type="predicted"/>
<feature type="transmembrane region" description="Helical" evidence="4">
    <location>
        <begin position="396"/>
        <end position="419"/>
    </location>
</feature>
<feature type="compositionally biased region" description="Acidic residues" evidence="3">
    <location>
        <begin position="1"/>
        <end position="17"/>
    </location>
</feature>
<keyword evidence="4" id="KW-1133">Transmembrane helix</keyword>
<dbReference type="OrthoDB" id="446769at2759"/>
<dbReference type="InterPro" id="IPR031968">
    <property type="entry name" value="VASt"/>
</dbReference>
<dbReference type="AlphaFoldDB" id="A0A830HAI6"/>
<accession>A0A830HAI6</accession>
<feature type="region of interest" description="Disordered" evidence="3">
    <location>
        <begin position="320"/>
        <end position="341"/>
    </location>
</feature>
<feature type="region of interest" description="Disordered" evidence="3">
    <location>
        <begin position="1"/>
        <end position="126"/>
    </location>
</feature>
<feature type="transmembrane region" description="Helical" evidence="4">
    <location>
        <begin position="366"/>
        <end position="384"/>
    </location>
</feature>
<evidence type="ECO:0000256" key="1">
    <source>
        <dbReference type="ARBA" id="ARBA00004370"/>
    </source>
</evidence>
<sequence length="608" mass="63969">MADEEKTDAGPPDDMEWDGEKWVPKAAQQEEAAPEETSESAKPQIAAASSFPGVVDSEETSANATPQLAAAASFPDAGTAQAATPQLAAAASFPSPPAQEGAMLRSATAPPPARDLQAPGETQESATFAKAATYSEAVSTGEPLLGTTVLDAEVRAPAATVAASLLEALDDEADGRASRFASAVGIVERTGWAEWRKSSDSASTKERTITYKAKSPIGVTRVTCEATAQDVGRSGAVLFVERSRALDVPNGDKFVTVVRKLVSPSESNDGSCTLKVTVEVEAASSFVTLGMVRSGATAETKARMRKLLAVLKRDVGDVESEAGSSSDVEAATGAPGGMSESSMDEQCMRYAAPDPGFFEKGNVSNIVTFVVLIVGVILRVAVVGEDKYPDSLYARCVLGFGLFGFAGGVTNLLAVRMLFDKIPGVYGSGIIPNQFQSIKVAIRTMILDTFFEEDFLSRQVKEKINILHDSSTVSGALDKAMAIPQFGVALEDKLSMLMTTPIGAMIVAVGATPASLVPIVKPVIRQVGLEVAPRVAKSLSNQALPLDKFRGSVSVLIDERLAELTANRVRMLVEAVMKANLGWLVVWGNVFGGAIGLVSEIAFYYDTR</sequence>
<feature type="transmembrane region" description="Helical" evidence="4">
    <location>
        <begin position="502"/>
        <end position="520"/>
    </location>
</feature>
<dbReference type="PANTHER" id="PTHR38568">
    <property type="entry name" value="DUF445 DOMAIN-CONTAINING PROTEIN-RELATED"/>
    <property type="match status" value="1"/>
</dbReference>
<feature type="compositionally biased region" description="Low complexity" evidence="3">
    <location>
        <begin position="77"/>
        <end position="93"/>
    </location>
</feature>
<keyword evidence="2 4" id="KW-0472">Membrane</keyword>
<gene>
    <name evidence="6" type="ORF">PPROV_000221800</name>
</gene>
<dbReference type="PANTHER" id="PTHR38568:SF2">
    <property type="entry name" value="DUF445 DOMAIN-CONTAINING PROTEIN"/>
    <property type="match status" value="1"/>
</dbReference>
<keyword evidence="4" id="KW-0812">Transmembrane</keyword>
<evidence type="ECO:0000256" key="3">
    <source>
        <dbReference type="SAM" id="MobiDB-lite"/>
    </source>
</evidence>
<reference evidence="6" key="1">
    <citation type="submission" date="2020-10" db="EMBL/GenBank/DDBJ databases">
        <title>Unveiling of a novel bifunctional photoreceptor, Dualchrome1, isolated from a cosmopolitan green alga.</title>
        <authorList>
            <person name="Suzuki S."/>
            <person name="Kawachi M."/>
        </authorList>
    </citation>
    <scope>NUCLEOTIDE SEQUENCE</scope>
    <source>
        <strain evidence="6">NIES 2893</strain>
    </source>
</reference>
<feature type="domain" description="VASt" evidence="5">
    <location>
        <begin position="145"/>
        <end position="319"/>
    </location>
</feature>
<evidence type="ECO:0000256" key="4">
    <source>
        <dbReference type="SAM" id="Phobius"/>
    </source>
</evidence>
<keyword evidence="7" id="KW-1185">Reference proteome</keyword>
<dbReference type="Proteomes" id="UP000660262">
    <property type="component" value="Unassembled WGS sequence"/>
</dbReference>